<evidence type="ECO:0000256" key="2">
    <source>
        <dbReference type="ARBA" id="ARBA00005346"/>
    </source>
</evidence>
<comment type="similarity">
    <text evidence="2">Belongs to the CPA3 antiporters (TC 2.A.63) subunit D family.</text>
</comment>
<keyword evidence="3" id="KW-1003">Cell membrane</keyword>
<proteinExistence type="inferred from homology"/>
<keyword evidence="4 7" id="KW-0812">Transmembrane</keyword>
<keyword evidence="6 8" id="KW-0472">Membrane</keyword>
<dbReference type="RefSeq" id="WP_277831048.1">
    <property type="nucleotide sequence ID" value="NZ_JARQZE010000002.1"/>
</dbReference>
<feature type="transmembrane region" description="Helical" evidence="8">
    <location>
        <begin position="201"/>
        <end position="219"/>
    </location>
</feature>
<feature type="transmembrane region" description="Helical" evidence="8">
    <location>
        <begin position="301"/>
        <end position="323"/>
    </location>
</feature>
<feature type="transmembrane region" description="Helical" evidence="8">
    <location>
        <begin position="6"/>
        <end position="23"/>
    </location>
</feature>
<sequence>MSLLPALVMLPLSAALASTLLPLRWRGPLGVALAVLLAGVACGLLRTVVGDGPQAHALGGWAPPLGIALVADGLAAGMVVLTATVALPCALHAALGLRGEAAEDGFWPLFWFMWAALNGIWLSADLFNLYVGLELLGLAAVGLVALKGSASALAAAMRYLLAALLGSLAYLIGVALLYAAWGSLALADLAGFMAEAGVAQSGSLTTLVALGLMSAGLLLKTALFPLHGWLPPAHGGALPPVSALLSALVIKASLYILMRLWIMAGPALTPLALGWLLGALGAAAVFWGGWMALRQARLKHLVAYSTVAQIGYLFLFFPLFGVANMDAARLAWDGTLLMLAAHALAKAGMFLAAGNLVLAVGSPHIADLTGISRFRPLSLMSFGLAGVSLMGLPPSAGFTAKWLLLQSALASGQWVWIIVLVGGGLLSAAYVFRVFRHAFVEGPARDRFASPPLALELSALALGSASIALGLVAQAPLEWLRIGSPLATGVP</sequence>
<comment type="caution">
    <text evidence="10">The sequence shown here is derived from an EMBL/GenBank/DDBJ whole genome shotgun (WGS) entry which is preliminary data.</text>
</comment>
<evidence type="ECO:0000313" key="11">
    <source>
        <dbReference type="Proteomes" id="UP001597158"/>
    </source>
</evidence>
<evidence type="ECO:0000256" key="3">
    <source>
        <dbReference type="ARBA" id="ARBA00022475"/>
    </source>
</evidence>
<dbReference type="InterPro" id="IPR001750">
    <property type="entry name" value="ND/Mrp_TM"/>
</dbReference>
<organism evidence="10 11">
    <name type="scientific">Thauera mechernichensis</name>
    <dbReference type="NCBI Taxonomy" id="82788"/>
    <lineage>
        <taxon>Bacteria</taxon>
        <taxon>Pseudomonadati</taxon>
        <taxon>Pseudomonadota</taxon>
        <taxon>Betaproteobacteria</taxon>
        <taxon>Rhodocyclales</taxon>
        <taxon>Zoogloeaceae</taxon>
        <taxon>Thauera</taxon>
    </lineage>
</organism>
<feature type="domain" description="NADH:quinone oxidoreductase/Mrp antiporter transmembrane" evidence="9">
    <location>
        <begin position="123"/>
        <end position="425"/>
    </location>
</feature>
<evidence type="ECO:0000256" key="7">
    <source>
        <dbReference type="RuleBase" id="RU000320"/>
    </source>
</evidence>
<feature type="transmembrane region" description="Helical" evidence="8">
    <location>
        <begin position="268"/>
        <end position="289"/>
    </location>
</feature>
<dbReference type="PANTHER" id="PTHR42703:SF1">
    <property type="entry name" value="NA(+)_H(+) ANTIPORTER SUBUNIT D1"/>
    <property type="match status" value="1"/>
</dbReference>
<evidence type="ECO:0000256" key="8">
    <source>
        <dbReference type="SAM" id="Phobius"/>
    </source>
</evidence>
<accession>A0ABW3WDX1</accession>
<reference evidence="11" key="1">
    <citation type="journal article" date="2019" name="Int. J. Syst. Evol. Microbiol.">
        <title>The Global Catalogue of Microorganisms (GCM) 10K type strain sequencing project: providing services to taxonomists for standard genome sequencing and annotation.</title>
        <authorList>
            <consortium name="The Broad Institute Genomics Platform"/>
            <consortium name="The Broad Institute Genome Sequencing Center for Infectious Disease"/>
            <person name="Wu L."/>
            <person name="Ma J."/>
        </authorList>
    </citation>
    <scope>NUCLEOTIDE SEQUENCE [LARGE SCALE GENOMIC DNA]</scope>
    <source>
        <strain evidence="11">CCUG 48884</strain>
    </source>
</reference>
<protein>
    <submittedName>
        <fullName evidence="10">Complex I subunit 5 family protein</fullName>
    </submittedName>
</protein>
<feature type="transmembrane region" description="Helical" evidence="8">
    <location>
        <begin position="106"/>
        <end position="123"/>
    </location>
</feature>
<keyword evidence="5 8" id="KW-1133">Transmembrane helix</keyword>
<dbReference type="PANTHER" id="PTHR42703">
    <property type="entry name" value="NADH DEHYDROGENASE"/>
    <property type="match status" value="1"/>
</dbReference>
<keyword evidence="11" id="KW-1185">Reference proteome</keyword>
<gene>
    <name evidence="10" type="ORF">ACFQ4M_11460</name>
</gene>
<evidence type="ECO:0000256" key="6">
    <source>
        <dbReference type="ARBA" id="ARBA00023136"/>
    </source>
</evidence>
<dbReference type="EMBL" id="JBHTMC010000024">
    <property type="protein sequence ID" value="MFD1264203.1"/>
    <property type="molecule type" value="Genomic_DNA"/>
</dbReference>
<feature type="transmembrane region" description="Helical" evidence="8">
    <location>
        <begin position="159"/>
        <end position="181"/>
    </location>
</feature>
<feature type="transmembrane region" description="Helical" evidence="8">
    <location>
        <begin position="30"/>
        <end position="49"/>
    </location>
</feature>
<evidence type="ECO:0000256" key="5">
    <source>
        <dbReference type="ARBA" id="ARBA00022989"/>
    </source>
</evidence>
<feature type="transmembrane region" description="Helical" evidence="8">
    <location>
        <begin position="343"/>
        <end position="362"/>
    </location>
</feature>
<feature type="transmembrane region" description="Helical" evidence="8">
    <location>
        <begin position="129"/>
        <end position="147"/>
    </location>
</feature>
<evidence type="ECO:0000259" key="9">
    <source>
        <dbReference type="Pfam" id="PF00361"/>
    </source>
</evidence>
<evidence type="ECO:0000313" key="10">
    <source>
        <dbReference type="EMBL" id="MFD1264203.1"/>
    </source>
</evidence>
<dbReference type="Pfam" id="PF00361">
    <property type="entry name" value="Proton_antipo_M"/>
    <property type="match status" value="1"/>
</dbReference>
<evidence type="ECO:0000256" key="1">
    <source>
        <dbReference type="ARBA" id="ARBA00004651"/>
    </source>
</evidence>
<dbReference type="InterPro" id="IPR050586">
    <property type="entry name" value="CPA3_Na-H_Antiporter_D"/>
</dbReference>
<feature type="transmembrane region" description="Helical" evidence="8">
    <location>
        <begin position="413"/>
        <end position="432"/>
    </location>
</feature>
<evidence type="ECO:0000256" key="4">
    <source>
        <dbReference type="ARBA" id="ARBA00022692"/>
    </source>
</evidence>
<dbReference type="InterPro" id="IPR003918">
    <property type="entry name" value="NADH_UbQ_OxRdtase"/>
</dbReference>
<name>A0ABW3WDX1_9RHOO</name>
<feature type="transmembrane region" description="Helical" evidence="8">
    <location>
        <begin position="69"/>
        <end position="94"/>
    </location>
</feature>
<feature type="transmembrane region" description="Helical" evidence="8">
    <location>
        <begin position="374"/>
        <end position="393"/>
    </location>
</feature>
<dbReference type="PRINTS" id="PR01437">
    <property type="entry name" value="NUOXDRDTASE4"/>
</dbReference>
<feature type="transmembrane region" description="Helical" evidence="8">
    <location>
        <begin position="240"/>
        <end position="262"/>
    </location>
</feature>
<comment type="subcellular location">
    <subcellularLocation>
        <location evidence="1">Cell membrane</location>
        <topology evidence="1">Multi-pass membrane protein</topology>
    </subcellularLocation>
    <subcellularLocation>
        <location evidence="7">Membrane</location>
        <topology evidence="7">Multi-pass membrane protein</topology>
    </subcellularLocation>
</comment>
<dbReference type="Proteomes" id="UP001597158">
    <property type="component" value="Unassembled WGS sequence"/>
</dbReference>